<feature type="signal peptide" evidence="1">
    <location>
        <begin position="1"/>
        <end position="23"/>
    </location>
</feature>
<dbReference type="RefSeq" id="WP_087917992.1">
    <property type="nucleotide sequence ID" value="NZ_CP021780.1"/>
</dbReference>
<proteinExistence type="predicted"/>
<gene>
    <name evidence="3" type="ORF">B9T62_26420</name>
</gene>
<reference evidence="3 4" key="1">
    <citation type="submission" date="2017-06" db="EMBL/GenBank/DDBJ databases">
        <title>Complete genome sequence of Paenibacillus donghaensis KCTC 13049T isolated from East Sea sediment, South Korea.</title>
        <authorList>
            <person name="Jung B.K."/>
            <person name="Hong S.-J."/>
            <person name="Shin J.-H."/>
        </authorList>
    </citation>
    <scope>NUCLEOTIDE SEQUENCE [LARGE SCALE GENOMIC DNA]</scope>
    <source>
        <strain evidence="3 4">KCTC 13049</strain>
    </source>
</reference>
<dbReference type="InterPro" id="IPR036582">
    <property type="entry name" value="Mao_N_sf"/>
</dbReference>
<dbReference type="Gene3D" id="3.10.450.50">
    <property type="match status" value="1"/>
</dbReference>
<evidence type="ECO:0000313" key="4">
    <source>
        <dbReference type="Proteomes" id="UP000249890"/>
    </source>
</evidence>
<dbReference type="KEGG" id="pdh:B9T62_26420"/>
<dbReference type="InterPro" id="IPR012854">
    <property type="entry name" value="Cu_amine_oxidase-like_N"/>
</dbReference>
<sequence length="387" mass="42227">MRKILSILSIGLLALMLAVPASAAAKPIAVYINGSKVSFPAGSPYLKNNAVLVPFRVIFEQLGLQVLWNPATATVTGTSADLSVSLKVGNSRATVNGIAKTLSAVPVSSAGTTYVPLRFIAEATGGTAVWNPASQSVQITTKQATAEDKAAIKALITLSNQYFNEEKAKEFYSLMDSSQTYVEAIADLDASFKEYNLKSTIESFEIIDLKPNEATIYAVESLRRVSGPYTPDEEDEYLYTLIREKDGWRISSVESQNSKILLTREEAMKSVTVPQADADAIKATINQYYKSLNDQSPAGVMAAMTSYGEEYDASAQANLEDFFATYDITYTTGVTNIYYYSDKNAAIYVENTAKESGDSQTYEQGNIFILSKSDNGSWTIDDFNNIF</sequence>
<dbReference type="SUPFAM" id="SSF54427">
    <property type="entry name" value="NTF2-like"/>
    <property type="match status" value="1"/>
</dbReference>
<dbReference type="InterPro" id="IPR032710">
    <property type="entry name" value="NTF2-like_dom_sf"/>
</dbReference>
<feature type="chain" id="PRO_5016263155" description="Copper amine oxidase-like N-terminal domain-containing protein" evidence="1">
    <location>
        <begin position="24"/>
        <end position="387"/>
    </location>
</feature>
<accession>A0A2Z2KVQ6</accession>
<feature type="domain" description="Copper amine oxidase-like N-terminal" evidence="2">
    <location>
        <begin position="31"/>
        <end position="139"/>
    </location>
</feature>
<evidence type="ECO:0000313" key="3">
    <source>
        <dbReference type="EMBL" id="ASA24008.1"/>
    </source>
</evidence>
<dbReference type="Pfam" id="PF07833">
    <property type="entry name" value="Cu_amine_oxidN1"/>
    <property type="match status" value="1"/>
</dbReference>
<evidence type="ECO:0000256" key="1">
    <source>
        <dbReference type="SAM" id="SignalP"/>
    </source>
</evidence>
<evidence type="ECO:0000259" key="2">
    <source>
        <dbReference type="Pfam" id="PF07833"/>
    </source>
</evidence>
<dbReference type="SUPFAM" id="SSF55383">
    <property type="entry name" value="Copper amine oxidase, domain N"/>
    <property type="match status" value="1"/>
</dbReference>
<dbReference type="Gene3D" id="3.30.457.10">
    <property type="entry name" value="Copper amine oxidase-like, N-terminal domain"/>
    <property type="match status" value="1"/>
</dbReference>
<organism evidence="3 4">
    <name type="scientific">Paenibacillus donghaensis</name>
    <dbReference type="NCBI Taxonomy" id="414771"/>
    <lineage>
        <taxon>Bacteria</taxon>
        <taxon>Bacillati</taxon>
        <taxon>Bacillota</taxon>
        <taxon>Bacilli</taxon>
        <taxon>Bacillales</taxon>
        <taxon>Paenibacillaceae</taxon>
        <taxon>Paenibacillus</taxon>
    </lineage>
</organism>
<keyword evidence="4" id="KW-1185">Reference proteome</keyword>
<dbReference type="OrthoDB" id="1954422at2"/>
<keyword evidence="1" id="KW-0732">Signal</keyword>
<dbReference type="Proteomes" id="UP000249890">
    <property type="component" value="Chromosome"/>
</dbReference>
<name>A0A2Z2KVQ6_9BACL</name>
<protein>
    <recommendedName>
        <fullName evidence="2">Copper amine oxidase-like N-terminal domain-containing protein</fullName>
    </recommendedName>
</protein>
<dbReference type="EMBL" id="CP021780">
    <property type="protein sequence ID" value="ASA24008.1"/>
    <property type="molecule type" value="Genomic_DNA"/>
</dbReference>
<dbReference type="AlphaFoldDB" id="A0A2Z2KVQ6"/>